<gene>
    <name evidence="10" type="ORF">V1479_03160</name>
</gene>
<dbReference type="Pfam" id="PF00072">
    <property type="entry name" value="Response_reg"/>
    <property type="match status" value="1"/>
</dbReference>
<organism evidence="10 11">
    <name type="scientific">Neoaquamicrobium sediminum</name>
    <dbReference type="NCBI Taxonomy" id="1849104"/>
    <lineage>
        <taxon>Bacteria</taxon>
        <taxon>Pseudomonadati</taxon>
        <taxon>Pseudomonadota</taxon>
        <taxon>Alphaproteobacteria</taxon>
        <taxon>Hyphomicrobiales</taxon>
        <taxon>Phyllobacteriaceae</taxon>
        <taxon>Neoaquamicrobium</taxon>
    </lineage>
</organism>
<keyword evidence="4 7" id="KW-0238">DNA-binding</keyword>
<keyword evidence="5" id="KW-0804">Transcription</keyword>
<dbReference type="SMART" id="SM00448">
    <property type="entry name" value="REC"/>
    <property type="match status" value="1"/>
</dbReference>
<dbReference type="InterPro" id="IPR001867">
    <property type="entry name" value="OmpR/PhoB-type_DNA-bd"/>
</dbReference>
<proteinExistence type="predicted"/>
<sequence length="232" mass="25689">MADEILIVDDDTRLSAMLSDYLTGNGFSVRSAPTAGAGLAQLTRDPPDAVILDVMLPDFDGFETCRRIRAVSDVPILMLTAKGEETDRIVGLELGADDYLPKPFNPRELLARIRAILRRRTGAVPEGKVLRFGRLEIDPASRMARVDGRDCVMTGHQFDLLVVLAENAGRTLTREQLVDQLKGQAFDVFDRSIDVHISRIRAAIEDDPKSPRRIVTVRGAGYVFARRQDDDG</sequence>
<name>A0ABV3WNR5_9HYPH</name>
<reference evidence="10 11" key="1">
    <citation type="submission" date="2024-01" db="EMBL/GenBank/DDBJ databases">
        <title>New evidence supports the origin of RcGTA from prophage.</title>
        <authorList>
            <person name="Xu Y."/>
            <person name="Liu B."/>
            <person name="Chen F."/>
        </authorList>
    </citation>
    <scope>NUCLEOTIDE SEQUENCE [LARGE SCALE GENOMIC DNA]</scope>
    <source>
        <strain evidence="10 11">CBW1107-2</strain>
    </source>
</reference>
<comment type="caution">
    <text evidence="10">The sequence shown here is derived from an EMBL/GenBank/DDBJ whole genome shotgun (WGS) entry which is preliminary data.</text>
</comment>
<protein>
    <submittedName>
        <fullName evidence="10">Response regulator transcription factor</fullName>
    </submittedName>
</protein>
<dbReference type="SUPFAM" id="SSF46894">
    <property type="entry name" value="C-terminal effector domain of the bipartite response regulators"/>
    <property type="match status" value="1"/>
</dbReference>
<dbReference type="Gene3D" id="6.10.250.690">
    <property type="match status" value="1"/>
</dbReference>
<feature type="domain" description="OmpR/PhoB-type" evidence="9">
    <location>
        <begin position="127"/>
        <end position="226"/>
    </location>
</feature>
<dbReference type="PANTHER" id="PTHR48111:SF4">
    <property type="entry name" value="DNA-BINDING DUAL TRANSCRIPTIONAL REGULATOR OMPR"/>
    <property type="match status" value="1"/>
</dbReference>
<dbReference type="Gene3D" id="3.40.50.2300">
    <property type="match status" value="1"/>
</dbReference>
<dbReference type="InterPro" id="IPR001789">
    <property type="entry name" value="Sig_transdc_resp-reg_receiver"/>
</dbReference>
<dbReference type="CDD" id="cd00383">
    <property type="entry name" value="trans_reg_C"/>
    <property type="match status" value="1"/>
</dbReference>
<evidence type="ECO:0000256" key="4">
    <source>
        <dbReference type="ARBA" id="ARBA00023125"/>
    </source>
</evidence>
<accession>A0ABV3WNR5</accession>
<dbReference type="PROSITE" id="PS50110">
    <property type="entry name" value="RESPONSE_REGULATORY"/>
    <property type="match status" value="1"/>
</dbReference>
<evidence type="ECO:0000259" key="8">
    <source>
        <dbReference type="PROSITE" id="PS50110"/>
    </source>
</evidence>
<evidence type="ECO:0000256" key="2">
    <source>
        <dbReference type="ARBA" id="ARBA00023012"/>
    </source>
</evidence>
<dbReference type="InterPro" id="IPR016032">
    <property type="entry name" value="Sig_transdc_resp-reg_C-effctor"/>
</dbReference>
<dbReference type="InterPro" id="IPR036388">
    <property type="entry name" value="WH-like_DNA-bd_sf"/>
</dbReference>
<dbReference type="SMART" id="SM00862">
    <property type="entry name" value="Trans_reg_C"/>
    <property type="match status" value="1"/>
</dbReference>
<dbReference type="SUPFAM" id="SSF52172">
    <property type="entry name" value="CheY-like"/>
    <property type="match status" value="1"/>
</dbReference>
<evidence type="ECO:0000256" key="1">
    <source>
        <dbReference type="ARBA" id="ARBA00022553"/>
    </source>
</evidence>
<keyword evidence="2" id="KW-0902">Two-component regulatory system</keyword>
<evidence type="ECO:0000256" key="5">
    <source>
        <dbReference type="ARBA" id="ARBA00023163"/>
    </source>
</evidence>
<evidence type="ECO:0000313" key="10">
    <source>
        <dbReference type="EMBL" id="MEX4006287.1"/>
    </source>
</evidence>
<dbReference type="RefSeq" id="WP_368801629.1">
    <property type="nucleotide sequence ID" value="NZ_CBDDTD010000001.1"/>
</dbReference>
<dbReference type="Proteomes" id="UP001559025">
    <property type="component" value="Unassembled WGS sequence"/>
</dbReference>
<dbReference type="InterPro" id="IPR039420">
    <property type="entry name" value="WalR-like"/>
</dbReference>
<dbReference type="PANTHER" id="PTHR48111">
    <property type="entry name" value="REGULATOR OF RPOS"/>
    <property type="match status" value="1"/>
</dbReference>
<feature type="domain" description="Response regulatory" evidence="8">
    <location>
        <begin position="4"/>
        <end position="117"/>
    </location>
</feature>
<dbReference type="EMBL" id="JAZHFV010000001">
    <property type="protein sequence ID" value="MEX4006287.1"/>
    <property type="molecule type" value="Genomic_DNA"/>
</dbReference>
<keyword evidence="3" id="KW-0805">Transcription regulation</keyword>
<evidence type="ECO:0000313" key="11">
    <source>
        <dbReference type="Proteomes" id="UP001559025"/>
    </source>
</evidence>
<dbReference type="InterPro" id="IPR011006">
    <property type="entry name" value="CheY-like_superfamily"/>
</dbReference>
<evidence type="ECO:0000256" key="6">
    <source>
        <dbReference type="PROSITE-ProRule" id="PRU00169"/>
    </source>
</evidence>
<keyword evidence="1 6" id="KW-0597">Phosphoprotein</keyword>
<evidence type="ECO:0000259" key="9">
    <source>
        <dbReference type="PROSITE" id="PS51755"/>
    </source>
</evidence>
<evidence type="ECO:0000256" key="7">
    <source>
        <dbReference type="PROSITE-ProRule" id="PRU01091"/>
    </source>
</evidence>
<feature type="DNA-binding region" description="OmpR/PhoB-type" evidence="7">
    <location>
        <begin position="127"/>
        <end position="226"/>
    </location>
</feature>
<dbReference type="PROSITE" id="PS51755">
    <property type="entry name" value="OMPR_PHOB"/>
    <property type="match status" value="1"/>
</dbReference>
<evidence type="ECO:0000256" key="3">
    <source>
        <dbReference type="ARBA" id="ARBA00023015"/>
    </source>
</evidence>
<dbReference type="Gene3D" id="1.10.10.10">
    <property type="entry name" value="Winged helix-like DNA-binding domain superfamily/Winged helix DNA-binding domain"/>
    <property type="match status" value="1"/>
</dbReference>
<feature type="modified residue" description="4-aspartylphosphate" evidence="6">
    <location>
        <position position="53"/>
    </location>
</feature>
<keyword evidence="11" id="KW-1185">Reference proteome</keyword>
<dbReference type="Pfam" id="PF00486">
    <property type="entry name" value="Trans_reg_C"/>
    <property type="match status" value="1"/>
</dbReference>